<evidence type="ECO:0000256" key="1">
    <source>
        <dbReference type="SAM" id="MobiDB-lite"/>
    </source>
</evidence>
<proteinExistence type="predicted"/>
<evidence type="ECO:0000313" key="2">
    <source>
        <dbReference type="EMBL" id="QHT21719.1"/>
    </source>
</evidence>
<protein>
    <submittedName>
        <fullName evidence="2">Uncharacterized protein</fullName>
    </submittedName>
</protein>
<reference evidence="2" key="1">
    <citation type="journal article" date="2020" name="Nature">
        <title>Giant virus diversity and host interactions through global metagenomics.</title>
        <authorList>
            <person name="Schulz F."/>
            <person name="Roux S."/>
            <person name="Paez-Espino D."/>
            <person name="Jungbluth S."/>
            <person name="Walsh D.A."/>
            <person name="Denef V.J."/>
            <person name="McMahon K.D."/>
            <person name="Konstantinidis K.T."/>
            <person name="Eloe-Fadrosh E.A."/>
            <person name="Kyrpides N.C."/>
            <person name="Woyke T."/>
        </authorList>
    </citation>
    <scope>NUCLEOTIDE SEQUENCE</scope>
    <source>
        <strain evidence="2">GVMAG-M-3300023179-103</strain>
    </source>
</reference>
<feature type="compositionally biased region" description="Low complexity" evidence="1">
    <location>
        <begin position="33"/>
        <end position="46"/>
    </location>
</feature>
<feature type="compositionally biased region" description="Basic residues" evidence="1">
    <location>
        <begin position="8"/>
        <end position="20"/>
    </location>
</feature>
<name>A0A6C0E0A5_9ZZZZ</name>
<dbReference type="EMBL" id="MN739696">
    <property type="protein sequence ID" value="QHT21719.1"/>
    <property type="molecule type" value="Genomic_DNA"/>
</dbReference>
<organism evidence="2">
    <name type="scientific">viral metagenome</name>
    <dbReference type="NCBI Taxonomy" id="1070528"/>
    <lineage>
        <taxon>unclassified sequences</taxon>
        <taxon>metagenomes</taxon>
        <taxon>organismal metagenomes</taxon>
    </lineage>
</organism>
<dbReference type="AlphaFoldDB" id="A0A6C0E0A5"/>
<feature type="region of interest" description="Disordered" evidence="1">
    <location>
        <begin position="1"/>
        <end position="57"/>
    </location>
</feature>
<accession>A0A6C0E0A5</accession>
<sequence length="267" mass="30716">MDDSPPTCKKREKREKREKRKLPIDEDDDLLELDLTLASSQSSQESPPKKLKISDDTQTPMDLDTKIFEELFKTRKPRSILQMPFNEREMGRILRQLLGYPDRDFALRLLAKNENSHYLLDMFAQENGWFGDPTSLHLIQSGVSFLGDVDKICDKSFCPMLKHLFVENELLKILFQLWIPAYVHAEDHTGMPIYIYRDGVILCKGNITNKASPPDTYGYFVDFDLDFGNFTTSVMLGLSGSHTIHIRNNNNISFPLSLSNIGFFITN</sequence>